<evidence type="ECO:0000259" key="1">
    <source>
        <dbReference type="Pfam" id="PF12937"/>
    </source>
</evidence>
<feature type="domain" description="F-box" evidence="1">
    <location>
        <begin position="41"/>
        <end position="96"/>
    </location>
</feature>
<sequence>MAVASSRQFTVLRSVQSFTSILFNPLDPPCPRLPLPKRAIILDLPDELLWSIFSRCMDPHASPFSNENPLQPLMKVCVRWRAVILEAPQFWSHISFPGWRRHGKGITPASLKEDEERVGVQVAKSGDVPVTIRLVPVPDYDSDRVVETILGASTRVAEAEFLLNNDLFKRVSAHAGGFPVLQKLNVRLSEALDAEYNAAAAEFFGSFTALKSLSLASDPVGGIDWLPTLVPLSQMWARLRVCELTDCMVDDVLLILPHFSPGTRLSLILGKLRRVEDPKTLPIIDHTNIQSLSFNRCGDHFVETILRNITAPSLQRLAIWWYSESAHLESAIALLRRSNASLTHFATRLLCAKTVRRQGLDVETMLSLFEFLSCECVGPSLLDLDMTLVSRYTPPTLTLIDALSGNQQSWVAEASPNVTLPTLPSLRSLALREYDEEDGEWERRLVDIAKKRSPVLKSIWLDDPTLNPSLNHRSLKVLREKLSACEVELICSYDGDMGSW</sequence>
<protein>
    <recommendedName>
        <fullName evidence="1">F-box domain-containing protein</fullName>
    </recommendedName>
</protein>
<accession>A0ABQ0LSD5</accession>
<dbReference type="SUPFAM" id="SSF52047">
    <property type="entry name" value="RNI-like"/>
    <property type="match status" value="1"/>
</dbReference>
<dbReference type="SUPFAM" id="SSF81383">
    <property type="entry name" value="F-box domain"/>
    <property type="match status" value="1"/>
</dbReference>
<keyword evidence="3" id="KW-1185">Reference proteome</keyword>
<dbReference type="InterPro" id="IPR001810">
    <property type="entry name" value="F-box_dom"/>
</dbReference>
<dbReference type="EMBL" id="DF848328">
    <property type="protein sequence ID" value="GAT53452.1"/>
    <property type="molecule type" value="Genomic_DNA"/>
</dbReference>
<evidence type="ECO:0000313" key="2">
    <source>
        <dbReference type="EMBL" id="GAT53452.1"/>
    </source>
</evidence>
<reference evidence="2" key="1">
    <citation type="submission" date="2014-09" db="EMBL/GenBank/DDBJ databases">
        <title>Genome sequence of the luminous mushroom Mycena chlorophos for searching fungal bioluminescence genes.</title>
        <authorList>
            <person name="Tanaka Y."/>
            <person name="Kasuga D."/>
            <person name="Oba Y."/>
            <person name="Hase S."/>
            <person name="Sato K."/>
            <person name="Oba Y."/>
            <person name="Sakakibara Y."/>
        </authorList>
    </citation>
    <scope>NUCLEOTIDE SEQUENCE</scope>
</reference>
<evidence type="ECO:0000313" key="3">
    <source>
        <dbReference type="Proteomes" id="UP000815677"/>
    </source>
</evidence>
<organism evidence="2 3">
    <name type="scientific">Mycena chlorophos</name>
    <name type="common">Agaric fungus</name>
    <name type="synonym">Agaricus chlorophos</name>
    <dbReference type="NCBI Taxonomy" id="658473"/>
    <lineage>
        <taxon>Eukaryota</taxon>
        <taxon>Fungi</taxon>
        <taxon>Dikarya</taxon>
        <taxon>Basidiomycota</taxon>
        <taxon>Agaricomycotina</taxon>
        <taxon>Agaricomycetes</taxon>
        <taxon>Agaricomycetidae</taxon>
        <taxon>Agaricales</taxon>
        <taxon>Marasmiineae</taxon>
        <taxon>Mycenaceae</taxon>
        <taxon>Mycena</taxon>
    </lineage>
</organism>
<dbReference type="InterPro" id="IPR036047">
    <property type="entry name" value="F-box-like_dom_sf"/>
</dbReference>
<name>A0ABQ0LSD5_MYCCL</name>
<dbReference type="Proteomes" id="UP000815677">
    <property type="component" value="Unassembled WGS sequence"/>
</dbReference>
<gene>
    <name evidence="2" type="ORF">MCHLO_10400</name>
</gene>
<dbReference type="Gene3D" id="1.20.1280.50">
    <property type="match status" value="1"/>
</dbReference>
<proteinExistence type="predicted"/>
<dbReference type="Pfam" id="PF12937">
    <property type="entry name" value="F-box-like"/>
    <property type="match status" value="1"/>
</dbReference>